<dbReference type="EMBL" id="RJJQ01000011">
    <property type="protein sequence ID" value="RNI21355.1"/>
    <property type="molecule type" value="Genomic_DNA"/>
</dbReference>
<organism evidence="2 3">
    <name type="scientific">Flexivirga caeni</name>
    <dbReference type="NCBI Taxonomy" id="2294115"/>
    <lineage>
        <taxon>Bacteria</taxon>
        <taxon>Bacillati</taxon>
        <taxon>Actinomycetota</taxon>
        <taxon>Actinomycetes</taxon>
        <taxon>Micrococcales</taxon>
        <taxon>Dermacoccaceae</taxon>
        <taxon>Flexivirga</taxon>
    </lineage>
</organism>
<evidence type="ECO:0000256" key="1">
    <source>
        <dbReference type="SAM" id="Phobius"/>
    </source>
</evidence>
<keyword evidence="1" id="KW-1133">Transmembrane helix</keyword>
<keyword evidence="1" id="KW-0812">Transmembrane</keyword>
<gene>
    <name evidence="2" type="ORF">EFY87_11805</name>
</gene>
<evidence type="ECO:0000313" key="3">
    <source>
        <dbReference type="Proteomes" id="UP000271678"/>
    </source>
</evidence>
<keyword evidence="1" id="KW-0472">Membrane</keyword>
<dbReference type="RefSeq" id="WP_123271671.1">
    <property type="nucleotide sequence ID" value="NZ_RJJQ01000011.1"/>
</dbReference>
<feature type="transmembrane region" description="Helical" evidence="1">
    <location>
        <begin position="42"/>
        <end position="59"/>
    </location>
</feature>
<reference evidence="2 3" key="1">
    <citation type="submission" date="2018-11" db="EMBL/GenBank/DDBJ databases">
        <title>Draft genome of Simplicispira Flexivirga sp. BO-16.</title>
        <authorList>
            <person name="Im W.T."/>
        </authorList>
    </citation>
    <scope>NUCLEOTIDE SEQUENCE [LARGE SCALE GENOMIC DNA]</scope>
    <source>
        <strain evidence="2 3">BO-16</strain>
    </source>
</reference>
<accession>A0A3M9M815</accession>
<name>A0A3M9M815_9MICO</name>
<keyword evidence="3" id="KW-1185">Reference proteome</keyword>
<protein>
    <submittedName>
        <fullName evidence="2">Uncharacterized protein</fullName>
    </submittedName>
</protein>
<dbReference type="AlphaFoldDB" id="A0A3M9M815"/>
<comment type="caution">
    <text evidence="2">The sequence shown here is derived from an EMBL/GenBank/DDBJ whole genome shotgun (WGS) entry which is preliminary data.</text>
</comment>
<sequence length="178" mass="19634">MTTPHPQDPGTRRKWRRRILIVVACWLIAWGLTAWLNMHPDSLGLLAALAALAAVYWLASDRFSGWDATSWEGSPAGRRLRTNADSRISYLTRLIADGRQQSRDEPNASANSLQGILRDAALDRLRERAAASGAMELPDDEQLLAEADPRLTAYLHAQPAPPTTTATITDIVNRIEAL</sequence>
<evidence type="ECO:0000313" key="2">
    <source>
        <dbReference type="EMBL" id="RNI21355.1"/>
    </source>
</evidence>
<feature type="transmembrane region" description="Helical" evidence="1">
    <location>
        <begin position="19"/>
        <end position="36"/>
    </location>
</feature>
<proteinExistence type="predicted"/>
<dbReference type="Proteomes" id="UP000271678">
    <property type="component" value="Unassembled WGS sequence"/>
</dbReference>